<proteinExistence type="predicted"/>
<dbReference type="FunFam" id="3.30.70.360:FF:000001">
    <property type="entry name" value="N-acetyldiaminopimelate deacetylase"/>
    <property type="match status" value="1"/>
</dbReference>
<evidence type="ECO:0000313" key="4">
    <source>
        <dbReference type="EMBL" id="AQS41699.1"/>
    </source>
</evidence>
<evidence type="ECO:0000259" key="3">
    <source>
        <dbReference type="Pfam" id="PF07687"/>
    </source>
</evidence>
<accession>A0A1U9JV18</accession>
<dbReference type="PIRSF" id="PIRSF005962">
    <property type="entry name" value="Pept_M20D_amidohydro"/>
    <property type="match status" value="1"/>
</dbReference>
<comment type="cofactor">
    <cofactor evidence="2">
        <name>Mn(2+)</name>
        <dbReference type="ChEBI" id="CHEBI:29035"/>
    </cofactor>
    <text evidence="2">The Mn(2+) ion enhances activity.</text>
</comment>
<evidence type="ECO:0000256" key="1">
    <source>
        <dbReference type="ARBA" id="ARBA00022801"/>
    </source>
</evidence>
<keyword evidence="5" id="KW-1185">Reference proteome</keyword>
<dbReference type="SUPFAM" id="SSF53187">
    <property type="entry name" value="Zn-dependent exopeptidases"/>
    <property type="match status" value="1"/>
</dbReference>
<keyword evidence="2" id="KW-0479">Metal-binding</keyword>
<feature type="binding site" evidence="2">
    <location>
        <position position="162"/>
    </location>
    <ligand>
        <name>Mn(2+)</name>
        <dbReference type="ChEBI" id="CHEBI:29035"/>
        <label>2</label>
    </ligand>
</feature>
<dbReference type="Proteomes" id="UP000188912">
    <property type="component" value="Chromosome"/>
</dbReference>
<dbReference type="EMBL" id="CP017315">
    <property type="protein sequence ID" value="AQS41699.1"/>
    <property type="molecule type" value="Genomic_DNA"/>
</dbReference>
<dbReference type="GO" id="GO:0019877">
    <property type="term" value="P:diaminopimelate biosynthetic process"/>
    <property type="evidence" value="ECO:0007669"/>
    <property type="project" value="UniProtKB-ARBA"/>
</dbReference>
<dbReference type="KEGG" id="thd:BHV28_10050"/>
<dbReference type="Pfam" id="PF01546">
    <property type="entry name" value="Peptidase_M20"/>
    <property type="match status" value="1"/>
</dbReference>
<dbReference type="STRING" id="1902579.BHV28_10050"/>
<evidence type="ECO:0000256" key="2">
    <source>
        <dbReference type="PIRSR" id="PIRSR005962-1"/>
    </source>
</evidence>
<dbReference type="InterPro" id="IPR011650">
    <property type="entry name" value="Peptidase_M20_dimer"/>
</dbReference>
<keyword evidence="2" id="KW-0464">Manganese</keyword>
<evidence type="ECO:0000313" key="5">
    <source>
        <dbReference type="Proteomes" id="UP000188912"/>
    </source>
</evidence>
<feature type="binding site" evidence="2">
    <location>
        <position position="356"/>
    </location>
    <ligand>
        <name>Mn(2+)</name>
        <dbReference type="ChEBI" id="CHEBI:29035"/>
        <label>2</label>
    </ligand>
</feature>
<dbReference type="InterPro" id="IPR017439">
    <property type="entry name" value="Amidohydrolase"/>
</dbReference>
<dbReference type="Gene3D" id="3.30.70.360">
    <property type="match status" value="1"/>
</dbReference>
<dbReference type="Pfam" id="PF07687">
    <property type="entry name" value="M20_dimer"/>
    <property type="match status" value="1"/>
</dbReference>
<name>A0A1U9JV18_9HYPH</name>
<keyword evidence="1" id="KW-0378">Hydrolase</keyword>
<protein>
    <submittedName>
        <fullName evidence="4">Amidohydrolase</fullName>
    </submittedName>
</protein>
<sequence>MVRIEQHIGQYIDEMITIRRQLHANPELSFKEKATSQLVASFLRRYGWEVTTGLAGTGVVGTLRNGEGRSIGIRADMDALPITEERDLPYKSKNEGVMHACGHDGHTTTLLTAARYLAETKNFSGTVHLIFQPAEENGGGANHMIQEGLFEKFPCDEIYGLHNWPGFAEGNVYYYAGAMMASCDNVAIKVKGVGGHGGWPHLAKDPVVAAAAMVTAFQSIVARNVSPLENAVITVGVLKAGTASNIIPETVEMQLSVRSMSAGVRTLLEKRITAVVKEQAAAFDVDYEIDYSKEYPVLINSEQETGFIRDIATAVLGAEQVHQGAQRMSSEDFACYLEHVPGCYIGLGNGDSAMLHNPKYDFNDNIILTGAILWGAVVEQRLAKKQAF</sequence>
<feature type="binding site" evidence="2">
    <location>
        <position position="103"/>
    </location>
    <ligand>
        <name>Mn(2+)</name>
        <dbReference type="ChEBI" id="CHEBI:29035"/>
        <label>2</label>
    </ligand>
</feature>
<feature type="domain" description="Peptidase M20 dimerisation" evidence="3">
    <location>
        <begin position="186"/>
        <end position="281"/>
    </location>
</feature>
<dbReference type="Gene3D" id="3.40.630.10">
    <property type="entry name" value="Zn peptidases"/>
    <property type="match status" value="1"/>
</dbReference>
<dbReference type="GO" id="GO:0050118">
    <property type="term" value="F:N-acetyldiaminopimelate deacetylase activity"/>
    <property type="evidence" value="ECO:0007669"/>
    <property type="project" value="UniProtKB-ARBA"/>
</dbReference>
<dbReference type="PANTHER" id="PTHR11014:SF63">
    <property type="entry name" value="METALLOPEPTIDASE, PUTATIVE (AFU_ORTHOLOGUE AFUA_6G09600)-RELATED"/>
    <property type="match status" value="1"/>
</dbReference>
<feature type="binding site" evidence="2">
    <location>
        <position position="136"/>
    </location>
    <ligand>
        <name>Mn(2+)</name>
        <dbReference type="ChEBI" id="CHEBI:29035"/>
        <label>2</label>
    </ligand>
</feature>
<dbReference type="NCBIfam" id="TIGR01891">
    <property type="entry name" value="amidohydrolases"/>
    <property type="match status" value="1"/>
</dbReference>
<dbReference type="PANTHER" id="PTHR11014">
    <property type="entry name" value="PEPTIDASE M20 FAMILY MEMBER"/>
    <property type="match status" value="1"/>
</dbReference>
<dbReference type="InterPro" id="IPR002933">
    <property type="entry name" value="Peptidase_M20"/>
</dbReference>
<dbReference type="GO" id="GO:0046872">
    <property type="term" value="F:metal ion binding"/>
    <property type="evidence" value="ECO:0007669"/>
    <property type="project" value="UniProtKB-KW"/>
</dbReference>
<reference evidence="4 5" key="2">
    <citation type="journal article" date="2016" name="Sci. Rep.">
        <title>The genome of Rhizobiales bacteria in predatory ants reveals urease gene functions but no genes for nitrogen fixation.</title>
        <authorList>
            <person name="Neuvonen M.M."/>
            <person name="Tamarit D."/>
            <person name="Naslund K."/>
            <person name="Liebig J."/>
            <person name="Feldhaar H."/>
            <person name="Moran N.A."/>
            <person name="Guy L."/>
            <person name="Andersson S.G."/>
        </authorList>
    </citation>
    <scope>NUCLEOTIDE SEQUENCE [LARGE SCALE GENOMIC DNA]</scope>
    <source>
        <strain evidence="4 5">Hsal</strain>
    </source>
</reference>
<dbReference type="InterPro" id="IPR036264">
    <property type="entry name" value="Bact_exopeptidase_dim_dom"/>
</dbReference>
<gene>
    <name evidence="4" type="ORF">BHV28_10050</name>
</gene>
<reference evidence="4 5" key="1">
    <citation type="journal article" date="2010" name="Science">
        <title>Genomic comparison of the ants Camponotus floridanus and Harpegnathos saltator.</title>
        <authorList>
            <person name="Bonasio R."/>
            <person name="Zhang G."/>
            <person name="Ye C."/>
            <person name="Mutti N.S."/>
            <person name="Fang X."/>
            <person name="Qin N."/>
            <person name="Donahue G."/>
            <person name="Yang P."/>
            <person name="Li Q."/>
            <person name="Li C."/>
            <person name="Zhang P."/>
            <person name="Huang Z."/>
            <person name="Berger S.L."/>
            <person name="Reinberg D."/>
            <person name="Wang J."/>
            <person name="Liebig J."/>
        </authorList>
    </citation>
    <scope>NUCLEOTIDE SEQUENCE [LARGE SCALE GENOMIC DNA]</scope>
    <source>
        <strain evidence="4 5">Hsal</strain>
    </source>
</reference>
<organism evidence="4 5">
    <name type="scientific">Candidatus Tokpelaia hoelldobleri</name>
    <dbReference type="NCBI Taxonomy" id="1902579"/>
    <lineage>
        <taxon>Bacteria</taxon>
        <taxon>Pseudomonadati</taxon>
        <taxon>Pseudomonadota</taxon>
        <taxon>Alphaproteobacteria</taxon>
        <taxon>Hyphomicrobiales</taxon>
        <taxon>Candidatus Tokpelaia</taxon>
    </lineage>
</organism>
<dbReference type="CDD" id="cd05666">
    <property type="entry name" value="M20_Acy1-like"/>
    <property type="match status" value="1"/>
</dbReference>
<feature type="binding site" evidence="2">
    <location>
        <position position="101"/>
    </location>
    <ligand>
        <name>Mn(2+)</name>
        <dbReference type="ChEBI" id="CHEBI:29035"/>
        <label>2</label>
    </ligand>
</feature>
<dbReference type="AlphaFoldDB" id="A0A1U9JV18"/>
<dbReference type="SUPFAM" id="SSF55031">
    <property type="entry name" value="Bacterial exopeptidase dimerisation domain"/>
    <property type="match status" value="1"/>
</dbReference>